<keyword evidence="5" id="KW-0819">tRNA processing</keyword>
<dbReference type="InterPro" id="IPR047151">
    <property type="entry name" value="RNZ2-like"/>
</dbReference>
<comment type="caution">
    <text evidence="12">The sequence shown here is derived from an EMBL/GenBank/DDBJ whole genome shotgun (WGS) entry which is preliminary data.</text>
</comment>
<accession>A0A8E0RUX0</accession>
<dbReference type="GO" id="GO:0046872">
    <property type="term" value="F:metal ion binding"/>
    <property type="evidence" value="ECO:0007669"/>
    <property type="project" value="UniProtKB-KW"/>
</dbReference>
<keyword evidence="6" id="KW-0540">Nuclease</keyword>
<evidence type="ECO:0000256" key="3">
    <source>
        <dbReference type="ARBA" id="ARBA00007823"/>
    </source>
</evidence>
<keyword evidence="8" id="KW-0255">Endonuclease</keyword>
<dbReference type="AlphaFoldDB" id="A0A8E0RUX0"/>
<dbReference type="EC" id="3.1.26.11" evidence="4"/>
<evidence type="ECO:0000256" key="10">
    <source>
        <dbReference type="ARBA" id="ARBA00022833"/>
    </source>
</evidence>
<dbReference type="Pfam" id="PF13691">
    <property type="entry name" value="Lactamase_B_4"/>
    <property type="match status" value="1"/>
</dbReference>
<evidence type="ECO:0000256" key="1">
    <source>
        <dbReference type="ARBA" id="ARBA00000402"/>
    </source>
</evidence>
<name>A0A8E0RUX0_9TREM</name>
<evidence type="ECO:0000256" key="6">
    <source>
        <dbReference type="ARBA" id="ARBA00022722"/>
    </source>
</evidence>
<comment type="cofactor">
    <cofactor evidence="2">
        <name>Zn(2+)</name>
        <dbReference type="ChEBI" id="CHEBI:29105"/>
    </cofactor>
</comment>
<evidence type="ECO:0000313" key="13">
    <source>
        <dbReference type="Proteomes" id="UP000728185"/>
    </source>
</evidence>
<keyword evidence="10" id="KW-0862">Zinc</keyword>
<evidence type="ECO:0000256" key="8">
    <source>
        <dbReference type="ARBA" id="ARBA00022759"/>
    </source>
</evidence>
<comment type="catalytic activity">
    <reaction evidence="1">
        <text>Endonucleolytic cleavage of RNA, removing extra 3' nucleotides from tRNA precursor, generating 3' termini of tRNAs. A 3'-hydroxy group is left at the tRNA terminus and a 5'-phosphoryl group is left at the trailer molecule.</text>
        <dbReference type="EC" id="3.1.26.11"/>
    </reaction>
</comment>
<dbReference type="PANTHER" id="PTHR12553">
    <property type="entry name" value="ZINC PHOSPHODIESTERASE ELAC PROTEIN 2"/>
    <property type="match status" value="1"/>
</dbReference>
<dbReference type="OrthoDB" id="527344at2759"/>
<dbReference type="GO" id="GO:1990180">
    <property type="term" value="P:mitochondrial tRNA 3'-end processing"/>
    <property type="evidence" value="ECO:0007669"/>
    <property type="project" value="TreeGrafter"/>
</dbReference>
<dbReference type="GO" id="GO:0005739">
    <property type="term" value="C:mitochondrion"/>
    <property type="evidence" value="ECO:0007669"/>
    <property type="project" value="TreeGrafter"/>
</dbReference>
<dbReference type="PANTHER" id="PTHR12553:SF49">
    <property type="entry name" value="ZINC PHOSPHODIESTERASE ELAC PROTEIN 2"/>
    <property type="match status" value="1"/>
</dbReference>
<dbReference type="EMBL" id="LUCM01005762">
    <property type="protein sequence ID" value="KAA0192321.1"/>
    <property type="molecule type" value="Genomic_DNA"/>
</dbReference>
<dbReference type="GO" id="GO:0042781">
    <property type="term" value="F:3'-tRNA processing endoribonuclease activity"/>
    <property type="evidence" value="ECO:0007669"/>
    <property type="project" value="UniProtKB-EC"/>
</dbReference>
<evidence type="ECO:0000256" key="7">
    <source>
        <dbReference type="ARBA" id="ARBA00022723"/>
    </source>
</evidence>
<evidence type="ECO:0000256" key="9">
    <source>
        <dbReference type="ARBA" id="ARBA00022801"/>
    </source>
</evidence>
<feature type="domain" description="tRNase Z endonuclease" evidence="11">
    <location>
        <begin position="44"/>
        <end position="94"/>
    </location>
</feature>
<dbReference type="InterPro" id="IPR036866">
    <property type="entry name" value="RibonucZ/Hydroxyglut_hydro"/>
</dbReference>
<gene>
    <name evidence="12" type="ORF">FBUS_08595</name>
</gene>
<keyword evidence="7" id="KW-0479">Metal-binding</keyword>
<comment type="similarity">
    <text evidence="3">Belongs to the RNase Z family.</text>
</comment>
<organism evidence="12 13">
    <name type="scientific">Fasciolopsis buskii</name>
    <dbReference type="NCBI Taxonomy" id="27845"/>
    <lineage>
        <taxon>Eukaryota</taxon>
        <taxon>Metazoa</taxon>
        <taxon>Spiralia</taxon>
        <taxon>Lophotrochozoa</taxon>
        <taxon>Platyhelminthes</taxon>
        <taxon>Trematoda</taxon>
        <taxon>Digenea</taxon>
        <taxon>Plagiorchiida</taxon>
        <taxon>Echinostomata</taxon>
        <taxon>Echinostomatoidea</taxon>
        <taxon>Fasciolidae</taxon>
        <taxon>Fasciolopsis</taxon>
    </lineage>
</organism>
<evidence type="ECO:0000256" key="2">
    <source>
        <dbReference type="ARBA" id="ARBA00001947"/>
    </source>
</evidence>
<sequence>MLEFITRQIRTSCSVFKHFKPFFDPMKPPASLSVTVVGNGRPGTPKSLLLDSGTTRYLINCGEGTQKILTEHKSKAARIQHVFFTQMSWDNVSGLLGVALTARTAGVKRLTVHGPPKIVSTLNCGLVSDYRWAGNKPTVLHYK</sequence>
<keyword evidence="13" id="KW-1185">Reference proteome</keyword>
<evidence type="ECO:0000256" key="4">
    <source>
        <dbReference type="ARBA" id="ARBA00012477"/>
    </source>
</evidence>
<dbReference type="Proteomes" id="UP000728185">
    <property type="component" value="Unassembled WGS sequence"/>
</dbReference>
<reference evidence="12" key="1">
    <citation type="submission" date="2019-05" db="EMBL/GenBank/DDBJ databases">
        <title>Annotation for the trematode Fasciolopsis buski.</title>
        <authorList>
            <person name="Choi Y.-J."/>
        </authorList>
    </citation>
    <scope>NUCLEOTIDE SEQUENCE</scope>
    <source>
        <strain evidence="12">HT</strain>
        <tissue evidence="12">Whole worm</tissue>
    </source>
</reference>
<dbReference type="SUPFAM" id="SSF56281">
    <property type="entry name" value="Metallo-hydrolase/oxidoreductase"/>
    <property type="match status" value="1"/>
</dbReference>
<protein>
    <recommendedName>
        <fullName evidence="4">ribonuclease Z</fullName>
        <ecNumber evidence="4">3.1.26.11</ecNumber>
    </recommendedName>
</protein>
<dbReference type="Gene3D" id="3.60.15.10">
    <property type="entry name" value="Ribonuclease Z/Hydroxyacylglutathione hydrolase-like"/>
    <property type="match status" value="1"/>
</dbReference>
<evidence type="ECO:0000256" key="5">
    <source>
        <dbReference type="ARBA" id="ARBA00022694"/>
    </source>
</evidence>
<evidence type="ECO:0000313" key="12">
    <source>
        <dbReference type="EMBL" id="KAA0192321.1"/>
    </source>
</evidence>
<evidence type="ECO:0000259" key="11">
    <source>
        <dbReference type="Pfam" id="PF13691"/>
    </source>
</evidence>
<dbReference type="InterPro" id="IPR027794">
    <property type="entry name" value="tRNase_Z_dom"/>
</dbReference>
<proteinExistence type="inferred from homology"/>
<keyword evidence="9" id="KW-0378">Hydrolase</keyword>